<dbReference type="InterPro" id="IPR031120">
    <property type="entry name" value="HIR1-like"/>
</dbReference>
<dbReference type="Pfam" id="PF00400">
    <property type="entry name" value="WD40"/>
    <property type="match status" value="2"/>
</dbReference>
<keyword evidence="8 12" id="KW-0805">Transcription regulation</keyword>
<feature type="compositionally biased region" description="Polar residues" evidence="13">
    <location>
        <begin position="396"/>
        <end position="413"/>
    </location>
</feature>
<feature type="domain" description="Protein HIRA-like C-terminal" evidence="14">
    <location>
        <begin position="752"/>
        <end position="808"/>
    </location>
</feature>
<dbReference type="GO" id="GO:0005634">
    <property type="term" value="C:nucleus"/>
    <property type="evidence" value="ECO:0007669"/>
    <property type="project" value="UniProtKB-SubCell"/>
</dbReference>
<reference evidence="16" key="1">
    <citation type="submission" date="2023-02" db="EMBL/GenBank/DDBJ databases">
        <authorList>
            <person name="Palmer J.M."/>
        </authorList>
    </citation>
    <scope>NUCLEOTIDE SEQUENCE</scope>
    <source>
        <strain evidence="16">FW57</strain>
    </source>
</reference>
<feature type="region of interest" description="Disordered" evidence="13">
    <location>
        <begin position="521"/>
        <end position="559"/>
    </location>
</feature>
<keyword evidence="6 12" id="KW-0677">Repeat</keyword>
<dbReference type="InterPro" id="IPR001680">
    <property type="entry name" value="WD40_rpt"/>
</dbReference>
<comment type="subcellular location">
    <subcellularLocation>
        <location evidence="2 12">Nucleus</location>
    </subcellularLocation>
</comment>
<dbReference type="Proteomes" id="UP001197093">
    <property type="component" value="Unassembled WGS sequence"/>
</dbReference>
<gene>
    <name evidence="16" type="primary">HIR1</name>
    <name evidence="16" type="ORF">NEMBOFW57_008526</name>
</gene>
<dbReference type="GO" id="GO:0006351">
    <property type="term" value="P:DNA-templated transcription"/>
    <property type="evidence" value="ECO:0007669"/>
    <property type="project" value="InterPro"/>
</dbReference>
<keyword evidence="4 12" id="KW-0678">Repressor</keyword>
<evidence type="ECO:0000256" key="2">
    <source>
        <dbReference type="ARBA" id="ARBA00004123"/>
    </source>
</evidence>
<evidence type="ECO:0000256" key="6">
    <source>
        <dbReference type="ARBA" id="ARBA00022737"/>
    </source>
</evidence>
<comment type="caution">
    <text evidence="16">The sequence shown here is derived from an EMBL/GenBank/DDBJ whole genome shotgun (WGS) entry which is preliminary data.</text>
</comment>
<dbReference type="SUPFAM" id="SSF50978">
    <property type="entry name" value="WD40 repeat-like"/>
    <property type="match status" value="1"/>
</dbReference>
<feature type="region of interest" description="Disordered" evidence="13">
    <location>
        <begin position="384"/>
        <end position="435"/>
    </location>
</feature>
<feature type="repeat" description="WD" evidence="11">
    <location>
        <begin position="146"/>
        <end position="177"/>
    </location>
</feature>
<evidence type="ECO:0000256" key="9">
    <source>
        <dbReference type="ARBA" id="ARBA00023163"/>
    </source>
</evidence>
<dbReference type="EMBL" id="JAHCVI010000004">
    <property type="protein sequence ID" value="KAG7286220.1"/>
    <property type="molecule type" value="Genomic_DNA"/>
</dbReference>
<evidence type="ECO:0000256" key="5">
    <source>
        <dbReference type="ARBA" id="ARBA00022574"/>
    </source>
</evidence>
<evidence type="ECO:0000259" key="15">
    <source>
        <dbReference type="Pfam" id="PF24105"/>
    </source>
</evidence>
<dbReference type="GO" id="GO:0006355">
    <property type="term" value="P:regulation of DNA-templated transcription"/>
    <property type="evidence" value="ECO:0007669"/>
    <property type="project" value="InterPro"/>
</dbReference>
<dbReference type="AlphaFoldDB" id="A0AAD4ES63"/>
<evidence type="ECO:0000256" key="10">
    <source>
        <dbReference type="ARBA" id="ARBA00023242"/>
    </source>
</evidence>
<dbReference type="GO" id="GO:0000417">
    <property type="term" value="C:HIR complex"/>
    <property type="evidence" value="ECO:0007669"/>
    <property type="project" value="TreeGrafter"/>
</dbReference>
<keyword evidence="9 12" id="KW-0804">Transcription</keyword>
<evidence type="ECO:0000313" key="17">
    <source>
        <dbReference type="Proteomes" id="UP001197093"/>
    </source>
</evidence>
<dbReference type="Pfam" id="PF24105">
    <property type="entry name" value="Beta-prop_CAF1B_HIR1"/>
    <property type="match status" value="1"/>
</dbReference>
<dbReference type="InterPro" id="IPR055410">
    <property type="entry name" value="Beta-prop_CAF1B_HIR1"/>
</dbReference>
<organism evidence="16 17">
    <name type="scientific">Staphylotrichum longicolle</name>
    <dbReference type="NCBI Taxonomy" id="669026"/>
    <lineage>
        <taxon>Eukaryota</taxon>
        <taxon>Fungi</taxon>
        <taxon>Dikarya</taxon>
        <taxon>Ascomycota</taxon>
        <taxon>Pezizomycotina</taxon>
        <taxon>Sordariomycetes</taxon>
        <taxon>Sordariomycetidae</taxon>
        <taxon>Sordariales</taxon>
        <taxon>Chaetomiaceae</taxon>
        <taxon>Staphylotrichum</taxon>
    </lineage>
</organism>
<feature type="region of interest" description="Disordered" evidence="13">
    <location>
        <begin position="828"/>
        <end position="858"/>
    </location>
</feature>
<keyword evidence="7 12" id="KW-0156">Chromatin regulator</keyword>
<dbReference type="InterPro" id="IPR019015">
    <property type="entry name" value="HIRA_B_motif"/>
</dbReference>
<keyword evidence="5 11" id="KW-0853">WD repeat</keyword>
<dbReference type="GO" id="GO:0031491">
    <property type="term" value="F:nucleosome binding"/>
    <property type="evidence" value="ECO:0007669"/>
    <property type="project" value="TreeGrafter"/>
</dbReference>
<protein>
    <recommendedName>
        <fullName evidence="12">Protein HIR</fullName>
    </recommendedName>
</protein>
<dbReference type="Gene3D" id="2.130.10.10">
    <property type="entry name" value="YVTN repeat-like/Quinoprotein amine dehydrogenase"/>
    <property type="match status" value="2"/>
</dbReference>
<evidence type="ECO:0000256" key="11">
    <source>
        <dbReference type="PROSITE-ProRule" id="PRU00221"/>
    </source>
</evidence>
<dbReference type="PANTHER" id="PTHR13831:SF0">
    <property type="entry name" value="PROTEIN HIRA"/>
    <property type="match status" value="1"/>
</dbReference>
<dbReference type="SMART" id="SM00320">
    <property type="entry name" value="WD40"/>
    <property type="match status" value="5"/>
</dbReference>
<keyword evidence="10 12" id="KW-0539">Nucleus</keyword>
<dbReference type="GO" id="GO:0006338">
    <property type="term" value="P:chromatin remodeling"/>
    <property type="evidence" value="ECO:0007669"/>
    <property type="project" value="InterPro"/>
</dbReference>
<evidence type="ECO:0000256" key="4">
    <source>
        <dbReference type="ARBA" id="ARBA00022491"/>
    </source>
</evidence>
<comment type="function">
    <text evidence="1 12">Required for replication-independent chromatin assembly and for the periodic repression of histone gene transcription during the cell cycle.</text>
</comment>
<dbReference type="PANTHER" id="PTHR13831">
    <property type="entry name" value="MEMBER OF THE HIR1 FAMILY OF WD-REPEAT PROTEINS"/>
    <property type="match status" value="1"/>
</dbReference>
<proteinExistence type="inferred from homology"/>
<feature type="repeat" description="WD" evidence="11">
    <location>
        <begin position="20"/>
        <end position="47"/>
    </location>
</feature>
<feature type="domain" description="CAF1B/HIR1 beta-propeller" evidence="15">
    <location>
        <begin position="94"/>
        <end position="229"/>
    </location>
</feature>
<dbReference type="InterPro" id="IPR036322">
    <property type="entry name" value="WD40_repeat_dom_sf"/>
</dbReference>
<keyword evidence="17" id="KW-1185">Reference proteome</keyword>
<evidence type="ECO:0000256" key="7">
    <source>
        <dbReference type="ARBA" id="ARBA00022853"/>
    </source>
</evidence>
<name>A0AAD4ES63_9PEZI</name>
<dbReference type="Pfam" id="PF09453">
    <property type="entry name" value="HIRA_B"/>
    <property type="match status" value="1"/>
</dbReference>
<evidence type="ECO:0000256" key="1">
    <source>
        <dbReference type="ARBA" id="ARBA00002677"/>
    </source>
</evidence>
<evidence type="ECO:0000313" key="16">
    <source>
        <dbReference type="EMBL" id="KAG7286220.1"/>
    </source>
</evidence>
<evidence type="ECO:0000256" key="3">
    <source>
        <dbReference type="ARBA" id="ARBA00007306"/>
    </source>
</evidence>
<sequence>MYIIKPSWLRHSGEQKDFEVYSCHISPDGKRLATAGGDGHVRVWSTEAIFDSEGPDSGKPRQLCHMSHHLGTIHSDGLVLELTDAVAGTNEPPPIENWKTHKRLVGHDSDVQDLAWSYDNSILVSVGLDSKVVVWSGHTFEKLKTIAVHQSHVKGITFDPANKFFATAGDDRHIKIFRFTPPPPNATQHDMVNNFVLETTISAPFKSSPLTTYFRRCSWSPDGNHIAAANAVNGPVSSVAIIERSRWDSEINLIGHEGPTEGSGSLVTVIASAGQTLSIWNTNTSRPVVILQDVASKSISDLAWTPDGQTLFASSLDGAIVAVKFEGGELGWVATAEENDKALQKYGGSRKGMGTAEDVDGLHLENHSKAGELRGAESRMGALMGDFQPEDKGEAATTNGTKSTSKNGETNGTAEPKASKEAPKAAPAEENAEKAAERIAELKSRVQVTKDGKKRVAPLLVSSSATGLLSLPQSQLVGAKSTTKTTQNDTPQTILDLSKPFHGLPRGGIAAMLLGNKRKAAAIEGEEEEEPSGKRPSTGPVPILVDTPDGLESAPLSAPSHGLVPTPEYLRPAVISPAIAVSQVRLAVPKIRSHILRPLEKGVLQGQATLEEATKIPENTVLEAKNPIKPREPSHITASKRGALLWQDFLPRAIILVTGNKHFWAAACEDGSLPRGAPRRKSPSSPEHWLLCITSVGLCHVFNIKTMSAPHPPISLARSHHLPLPGPHSRRHLRLNSAGATLQRRRLLLPRHYWNSNDSSISALAGEVSVSAGIIPYLERHTTAEFLLKGRAFTLQRLIKTLLSKDGKFRDLQRLTVQYARILGLTADGEAQDEDEDEEGAAGGGQGLNGAERMEVGE</sequence>
<feature type="repeat" description="WD" evidence="11">
    <location>
        <begin position="104"/>
        <end position="145"/>
    </location>
</feature>
<dbReference type="InterPro" id="IPR011494">
    <property type="entry name" value="HIRA-like_C"/>
</dbReference>
<dbReference type="PROSITE" id="PS50294">
    <property type="entry name" value="WD_REPEATS_REGION"/>
    <property type="match status" value="1"/>
</dbReference>
<feature type="compositionally biased region" description="Acidic residues" evidence="13">
    <location>
        <begin position="830"/>
        <end position="840"/>
    </location>
</feature>
<dbReference type="PROSITE" id="PS50082">
    <property type="entry name" value="WD_REPEATS_2"/>
    <property type="match status" value="3"/>
</dbReference>
<evidence type="ECO:0000256" key="13">
    <source>
        <dbReference type="SAM" id="MobiDB-lite"/>
    </source>
</evidence>
<feature type="domain" description="Protein HIRA-like C-terminal" evidence="14">
    <location>
        <begin position="686"/>
        <end position="717"/>
    </location>
</feature>
<dbReference type="InterPro" id="IPR015943">
    <property type="entry name" value="WD40/YVTN_repeat-like_dom_sf"/>
</dbReference>
<dbReference type="Pfam" id="PF07569">
    <property type="entry name" value="Hira"/>
    <property type="match status" value="2"/>
</dbReference>
<evidence type="ECO:0000256" key="12">
    <source>
        <dbReference type="RuleBase" id="RU364014"/>
    </source>
</evidence>
<accession>A0AAD4ES63</accession>
<evidence type="ECO:0000259" key="14">
    <source>
        <dbReference type="Pfam" id="PF07569"/>
    </source>
</evidence>
<comment type="similarity">
    <text evidence="3 12">Belongs to the WD repeat HIR1 family.</text>
</comment>
<dbReference type="GO" id="GO:0000785">
    <property type="term" value="C:chromatin"/>
    <property type="evidence" value="ECO:0007669"/>
    <property type="project" value="TreeGrafter"/>
</dbReference>
<evidence type="ECO:0000256" key="8">
    <source>
        <dbReference type="ARBA" id="ARBA00023015"/>
    </source>
</evidence>